<dbReference type="GO" id="GO:0012505">
    <property type="term" value="C:endomembrane system"/>
    <property type="evidence" value="ECO:0007669"/>
    <property type="project" value="UniProtKB-SubCell"/>
</dbReference>
<feature type="transmembrane region" description="Helical" evidence="6">
    <location>
        <begin position="42"/>
        <end position="63"/>
    </location>
</feature>
<comment type="subcellular location">
    <subcellularLocation>
        <location evidence="1">Endomembrane system</location>
        <topology evidence="1">Multi-pass membrane protein</topology>
    </subcellularLocation>
</comment>
<dbReference type="GO" id="GO:0046872">
    <property type="term" value="F:metal ion binding"/>
    <property type="evidence" value="ECO:0007669"/>
    <property type="project" value="UniProtKB-KW"/>
</dbReference>
<keyword evidence="3" id="KW-0479">Metal-binding</keyword>
<evidence type="ECO:0000256" key="6">
    <source>
        <dbReference type="SAM" id="Phobius"/>
    </source>
</evidence>
<accession>A0AAW2LE06</accession>
<feature type="region of interest" description="Disordered" evidence="5">
    <location>
        <begin position="1"/>
        <end position="33"/>
    </location>
</feature>
<evidence type="ECO:0000256" key="4">
    <source>
        <dbReference type="ARBA" id="ARBA00022842"/>
    </source>
</evidence>
<evidence type="ECO:0000256" key="3">
    <source>
        <dbReference type="ARBA" id="ARBA00022723"/>
    </source>
</evidence>
<name>A0AAW2LE06_SESRA</name>
<dbReference type="GO" id="GO:0006488">
    <property type="term" value="P:dolichol-linked oligosaccharide biosynthetic process"/>
    <property type="evidence" value="ECO:0007669"/>
    <property type="project" value="InterPro"/>
</dbReference>
<evidence type="ECO:0000256" key="5">
    <source>
        <dbReference type="SAM" id="MobiDB-lite"/>
    </source>
</evidence>
<keyword evidence="4" id="KW-0460">Magnesium</keyword>
<reference evidence="7" key="2">
    <citation type="journal article" date="2024" name="Plant">
        <title>Genomic evolution and insights into agronomic trait innovations of Sesamum species.</title>
        <authorList>
            <person name="Miao H."/>
            <person name="Wang L."/>
            <person name="Qu L."/>
            <person name="Liu H."/>
            <person name="Sun Y."/>
            <person name="Le M."/>
            <person name="Wang Q."/>
            <person name="Wei S."/>
            <person name="Zheng Y."/>
            <person name="Lin W."/>
            <person name="Duan Y."/>
            <person name="Cao H."/>
            <person name="Xiong S."/>
            <person name="Wang X."/>
            <person name="Wei L."/>
            <person name="Li C."/>
            <person name="Ma Q."/>
            <person name="Ju M."/>
            <person name="Zhao R."/>
            <person name="Li G."/>
            <person name="Mu C."/>
            <person name="Tian Q."/>
            <person name="Mei H."/>
            <person name="Zhang T."/>
            <person name="Gao T."/>
            <person name="Zhang H."/>
        </authorList>
    </citation>
    <scope>NUCLEOTIDE SEQUENCE</scope>
    <source>
        <strain evidence="7">G02</strain>
    </source>
</reference>
<dbReference type="GO" id="GO:0003975">
    <property type="term" value="F:UDP-N-acetylglucosamine-dolichyl-phosphate N-acetylglucosaminephosphotransferase activity"/>
    <property type="evidence" value="ECO:0007669"/>
    <property type="project" value="InterPro"/>
</dbReference>
<comment type="caution">
    <text evidence="7">The sequence shown here is derived from an EMBL/GenBank/DDBJ whole genome shotgun (WGS) entry which is preliminary data.</text>
</comment>
<dbReference type="PANTHER" id="PTHR10571:SF0">
    <property type="entry name" value="UDP-N-ACETYLGLUCOSAMINE--DOLICHYL-PHOSPHATE N-ACETYLGLUCOSAMINEPHOSPHOTRANSFERASE"/>
    <property type="match status" value="1"/>
</dbReference>
<sequence length="118" mass="13285">MAAKKRPSATTEAATSKPDSEKVKPESPTTEPPIRSAKFVTILKFSLVFSVPYLYLIFFYYRIDYELKKSILISALVSIIGFLTTVRMIPVASKYVLRRNLFGYDINKKGTPDGSIKV</sequence>
<dbReference type="InterPro" id="IPR033895">
    <property type="entry name" value="GPT"/>
</dbReference>
<gene>
    <name evidence="7" type="ORF">Sradi_5555900</name>
</gene>
<keyword evidence="6" id="KW-0472">Membrane</keyword>
<proteinExistence type="predicted"/>
<keyword evidence="6" id="KW-0812">Transmembrane</keyword>
<keyword evidence="6" id="KW-1133">Transmembrane helix</keyword>
<evidence type="ECO:0000256" key="1">
    <source>
        <dbReference type="ARBA" id="ARBA00004127"/>
    </source>
</evidence>
<evidence type="ECO:0000256" key="2">
    <source>
        <dbReference type="ARBA" id="ARBA00022676"/>
    </source>
</evidence>
<dbReference type="GO" id="GO:0016020">
    <property type="term" value="C:membrane"/>
    <property type="evidence" value="ECO:0007669"/>
    <property type="project" value="TreeGrafter"/>
</dbReference>
<reference evidence="7" key="1">
    <citation type="submission" date="2020-06" db="EMBL/GenBank/DDBJ databases">
        <authorList>
            <person name="Li T."/>
            <person name="Hu X."/>
            <person name="Zhang T."/>
            <person name="Song X."/>
            <person name="Zhang H."/>
            <person name="Dai N."/>
            <person name="Sheng W."/>
            <person name="Hou X."/>
            <person name="Wei L."/>
        </authorList>
    </citation>
    <scope>NUCLEOTIDE SEQUENCE</scope>
    <source>
        <strain evidence="7">G02</strain>
        <tissue evidence="7">Leaf</tissue>
    </source>
</reference>
<feature type="transmembrane region" description="Helical" evidence="6">
    <location>
        <begin position="69"/>
        <end position="89"/>
    </location>
</feature>
<dbReference type="GO" id="GO:0016757">
    <property type="term" value="F:glycosyltransferase activity"/>
    <property type="evidence" value="ECO:0007669"/>
    <property type="project" value="UniProtKB-KW"/>
</dbReference>
<dbReference type="PANTHER" id="PTHR10571">
    <property type="entry name" value="UDP-N-ACETYLGLUCOSAMINE--DOLICHYL-PHOSPHATE N-ACETYLGLUCOSAMINEPHOSPHOTRANSFERASE"/>
    <property type="match status" value="1"/>
</dbReference>
<keyword evidence="2" id="KW-0328">Glycosyltransferase</keyword>
<dbReference type="AlphaFoldDB" id="A0AAW2LE06"/>
<evidence type="ECO:0000313" key="7">
    <source>
        <dbReference type="EMBL" id="KAL0316777.1"/>
    </source>
</evidence>
<keyword evidence="2" id="KW-0808">Transferase</keyword>
<organism evidence="7">
    <name type="scientific">Sesamum radiatum</name>
    <name type="common">Black benniseed</name>
    <dbReference type="NCBI Taxonomy" id="300843"/>
    <lineage>
        <taxon>Eukaryota</taxon>
        <taxon>Viridiplantae</taxon>
        <taxon>Streptophyta</taxon>
        <taxon>Embryophyta</taxon>
        <taxon>Tracheophyta</taxon>
        <taxon>Spermatophyta</taxon>
        <taxon>Magnoliopsida</taxon>
        <taxon>eudicotyledons</taxon>
        <taxon>Gunneridae</taxon>
        <taxon>Pentapetalae</taxon>
        <taxon>asterids</taxon>
        <taxon>lamiids</taxon>
        <taxon>Lamiales</taxon>
        <taxon>Pedaliaceae</taxon>
        <taxon>Sesamum</taxon>
    </lineage>
</organism>
<protein>
    <submittedName>
        <fullName evidence="7">Uncharacterized protein</fullName>
    </submittedName>
</protein>
<dbReference type="EMBL" id="JACGWJ010000025">
    <property type="protein sequence ID" value="KAL0316777.1"/>
    <property type="molecule type" value="Genomic_DNA"/>
</dbReference>